<feature type="region of interest" description="Disordered" evidence="2">
    <location>
        <begin position="946"/>
        <end position="987"/>
    </location>
</feature>
<feature type="region of interest" description="Disordered" evidence="2">
    <location>
        <begin position="1035"/>
        <end position="1055"/>
    </location>
</feature>
<feature type="coiled-coil region" evidence="1">
    <location>
        <begin position="1209"/>
        <end position="1250"/>
    </location>
</feature>
<feature type="compositionally biased region" description="Pro residues" evidence="2">
    <location>
        <begin position="636"/>
        <end position="651"/>
    </location>
</feature>
<feature type="compositionally biased region" description="Low complexity" evidence="2">
    <location>
        <begin position="946"/>
        <end position="957"/>
    </location>
</feature>
<keyword evidence="1" id="KW-0175">Coiled coil</keyword>
<evidence type="ECO:0008006" key="5">
    <source>
        <dbReference type="Google" id="ProtNLM"/>
    </source>
</evidence>
<dbReference type="RefSeq" id="XP_009493328.1">
    <property type="nucleotide sequence ID" value="XM_009495053.1"/>
</dbReference>
<proteinExistence type="predicted"/>
<name>A0A058ZBH2_FONAL</name>
<dbReference type="Proteomes" id="UP000030693">
    <property type="component" value="Unassembled WGS sequence"/>
</dbReference>
<organism evidence="3">
    <name type="scientific">Fonticula alba</name>
    <name type="common">Slime mold</name>
    <dbReference type="NCBI Taxonomy" id="691883"/>
    <lineage>
        <taxon>Eukaryota</taxon>
        <taxon>Rotosphaerida</taxon>
        <taxon>Fonticulaceae</taxon>
        <taxon>Fonticula</taxon>
    </lineage>
</organism>
<feature type="region of interest" description="Disordered" evidence="2">
    <location>
        <begin position="161"/>
        <end position="180"/>
    </location>
</feature>
<evidence type="ECO:0000256" key="1">
    <source>
        <dbReference type="SAM" id="Coils"/>
    </source>
</evidence>
<feature type="region of interest" description="Disordered" evidence="2">
    <location>
        <begin position="710"/>
        <end position="757"/>
    </location>
</feature>
<accession>A0A058ZBH2</accession>
<feature type="compositionally biased region" description="Pro residues" evidence="2">
    <location>
        <begin position="271"/>
        <end position="280"/>
    </location>
</feature>
<gene>
    <name evidence="3" type="ORF">H696_01171</name>
</gene>
<reference evidence="3" key="1">
    <citation type="submission" date="2013-04" db="EMBL/GenBank/DDBJ databases">
        <title>The Genome Sequence of Fonticula alba ATCC 38817.</title>
        <authorList>
            <consortium name="The Broad Institute Genomics Platform"/>
            <person name="Russ C."/>
            <person name="Cuomo C."/>
            <person name="Burger G."/>
            <person name="Gray M.W."/>
            <person name="Holland P.W.H."/>
            <person name="King N."/>
            <person name="Lang F.B.F."/>
            <person name="Roger A.J."/>
            <person name="Ruiz-Trillo I."/>
            <person name="Brown M."/>
            <person name="Walker B."/>
            <person name="Young S."/>
            <person name="Zeng Q."/>
            <person name="Gargeya S."/>
            <person name="Fitzgerald M."/>
            <person name="Haas B."/>
            <person name="Abouelleil A."/>
            <person name="Allen A.W."/>
            <person name="Alvarado L."/>
            <person name="Arachchi H.M."/>
            <person name="Berlin A.M."/>
            <person name="Chapman S.B."/>
            <person name="Gainer-Dewar J."/>
            <person name="Goldberg J."/>
            <person name="Griggs A."/>
            <person name="Gujja S."/>
            <person name="Hansen M."/>
            <person name="Howarth C."/>
            <person name="Imamovic A."/>
            <person name="Ireland A."/>
            <person name="Larimer J."/>
            <person name="McCowan C."/>
            <person name="Murphy C."/>
            <person name="Pearson M."/>
            <person name="Poon T.W."/>
            <person name="Priest M."/>
            <person name="Roberts A."/>
            <person name="Saif S."/>
            <person name="Shea T."/>
            <person name="Sisk P."/>
            <person name="Sykes S."/>
            <person name="Wortman J."/>
            <person name="Nusbaum C."/>
            <person name="Birren B."/>
        </authorList>
    </citation>
    <scope>NUCLEOTIDE SEQUENCE [LARGE SCALE GENOMIC DNA]</scope>
    <source>
        <strain evidence="3">ATCC 38817</strain>
    </source>
</reference>
<dbReference type="EMBL" id="KB932202">
    <property type="protein sequence ID" value="KCV71749.1"/>
    <property type="molecule type" value="Genomic_DNA"/>
</dbReference>
<protein>
    <recommendedName>
        <fullName evidence="5">BZIP domain-containing protein</fullName>
    </recommendedName>
</protein>
<dbReference type="EMBL" id="KB932202">
    <property type="protein sequence ID" value="KCV71750.1"/>
    <property type="molecule type" value="Genomic_DNA"/>
</dbReference>
<evidence type="ECO:0000256" key="2">
    <source>
        <dbReference type="SAM" id="MobiDB-lite"/>
    </source>
</evidence>
<feature type="region of interest" description="Disordered" evidence="2">
    <location>
        <begin position="879"/>
        <end position="909"/>
    </location>
</feature>
<feature type="region of interest" description="Disordered" evidence="2">
    <location>
        <begin position="1264"/>
        <end position="1287"/>
    </location>
</feature>
<keyword evidence="4" id="KW-1185">Reference proteome</keyword>
<feature type="compositionally biased region" description="Polar residues" evidence="2">
    <location>
        <begin position="302"/>
        <end position="313"/>
    </location>
</feature>
<feature type="region of interest" description="Disordered" evidence="2">
    <location>
        <begin position="628"/>
        <end position="661"/>
    </location>
</feature>
<feature type="compositionally biased region" description="Low complexity" evidence="2">
    <location>
        <begin position="711"/>
        <end position="744"/>
    </location>
</feature>
<evidence type="ECO:0000313" key="3">
    <source>
        <dbReference type="EMBL" id="KCV71749.1"/>
    </source>
</evidence>
<dbReference type="RefSeq" id="XP_009493327.1">
    <property type="nucleotide sequence ID" value="XM_009495052.1"/>
</dbReference>
<feature type="compositionally biased region" description="Pro residues" evidence="2">
    <location>
        <begin position="491"/>
        <end position="508"/>
    </location>
</feature>
<feature type="compositionally biased region" description="Low complexity" evidence="2">
    <location>
        <begin position="460"/>
        <end position="490"/>
    </location>
</feature>
<feature type="compositionally biased region" description="Low complexity" evidence="2">
    <location>
        <begin position="167"/>
        <end position="180"/>
    </location>
</feature>
<feature type="compositionally biased region" description="Basic residues" evidence="2">
    <location>
        <begin position="421"/>
        <end position="446"/>
    </location>
</feature>
<evidence type="ECO:0000313" key="4">
    <source>
        <dbReference type="Proteomes" id="UP000030693"/>
    </source>
</evidence>
<feature type="region of interest" description="Disordered" evidence="2">
    <location>
        <begin position="264"/>
        <end position="508"/>
    </location>
</feature>
<feature type="compositionally biased region" description="Basic residues" evidence="2">
    <location>
        <begin position="375"/>
        <end position="414"/>
    </location>
</feature>
<sequence>MSTPLPDQSPFAGPAMGHGPAAFECGFALECGGTGDRSSTAPCPLPPMTCLPELYCLPALGAEPPIPGDCHFNNLTRACTGQGSLLADIPPHPLHSPDCFFSAESADALWSSPMGESMGFLSADGPPPSSASIASDGHTTPAAEEELLLRGLAPGAGIDIVDGRLHSGQPAPGQAPAASPAGFPCDGDIYLLQHHHHVMHHHAHHPPEPPSPHPDAHHPPGHAYDAPPSHGYSSTDGPLACHVVNTPIFCPTPGADAHHHHLLVHHHHPRAPVPGAPPMAGPLANADPLAEGGWLAPPATALSESSSPASDFQSHLVPFTSGEEDPPTSGSSSSSSLLHDPDCEHALQPAGALADEGPGSSGEGSIVEPGCSPQPHHRHHRHQHQHHHHHHLLHFHHHASGPHGRHHHLVHHHQHPDLPGHHRHHHHHHVLLHHHHHHHHLLHRHSPGPELGAPPPAGPSPSSDDPAALPDLSAWPHPAPVLSPASSEPALPGPPGPGEPGFDLPPSPAAPHWHSLDCGHELVFHDDHFDFLIDGTLYHADLDRLTACSGGLPGGAAGGPGAGQLCAGTLAPGSASPQLLFPRSPATPMDVDTSASAGRGPRLHLPAAGAAHGATVQPVDLVPAGCECDDGDDPASAPPDGPCGSPLPPPINLHSTASTSKGDQRLIRALGVLGRAAALGPDALRAALTCSKCQAPRVRSVRPSVPAIDCSPASGASSSSSVVPGALVSSPAGQKKAGKAGAAASRRRPGDPRASLPPAAAAAAVVCQLPAASSPAGRWSCGLRGPVVLAGCGPATAAGSTGGGGAPLAPGRGTSVLSPPGPSGECVVVCATGPCPLLPDSKDPGPGAVPCEEPDCPVVVPVHGSRTLISTESCRQVDCPQAGGQSGGDSHVSDPMAGPPAGQAAAATTTTTCVVTSTLVSSCRRRRPAGRSKTLDPGAGSAAVAEAKSAAASARAVSTRRSRARSETPTPTGMSDAEEAAQQQEQEERRRAVLDLLKVKYQKSFITSSPVYILKGISVHSSRGLGAALRALASERPAGRRKRGPASPPANATTTIRSASLDDLAGLDDDQVARLAEQLAPEWCLLVGADAESLTEAELRDLLAEVDGAPFPALRPWRCAGRRRLHVGIDPLSAMCRDPANSDVASLAASLECTSLSAPLGEHHLVPGHLLTELLGVFRARARRVVEQRRLDSEQSRKARNVACCARFRSRQKRRAESLERQAHDAVNTCLVLEASLKELQAEREDLLRRLGMPPDAVIGHLLEAAERQPGTKAAPPLPKDESGPGG</sequence>
<dbReference type="GeneID" id="20525896"/>
<feature type="region of interest" description="Disordered" evidence="2">
    <location>
        <begin position="198"/>
        <end position="233"/>
    </location>
</feature>